<keyword evidence="1" id="KW-0812">Transmembrane</keyword>
<comment type="caution">
    <text evidence="3">The sequence shown here is derived from an EMBL/GenBank/DDBJ whole genome shotgun (WGS) entry which is preliminary data.</text>
</comment>
<evidence type="ECO:0000256" key="1">
    <source>
        <dbReference type="SAM" id="Phobius"/>
    </source>
</evidence>
<dbReference type="AlphaFoldDB" id="A0A370IJL2"/>
<feature type="domain" description="Zinc-ribbon" evidence="2">
    <location>
        <begin position="5"/>
        <end position="25"/>
    </location>
</feature>
<sequence length="102" mass="11020">MKQNYCSNCGNELASDASFCSDCGEAIAAGGEPKWVTENILWFQNLAIVGAVMFIVAIIYLTIRPESSGNSDTFAGNVMLVSMSILVGSYYLYRRARSGTST</sequence>
<dbReference type="InterPro" id="IPR026870">
    <property type="entry name" value="Zinc_ribbon_dom"/>
</dbReference>
<dbReference type="Proteomes" id="UP000255421">
    <property type="component" value="Unassembled WGS sequence"/>
</dbReference>
<organism evidence="3 4">
    <name type="scientific">Halopelagius longus</name>
    <dbReference type="NCBI Taxonomy" id="1236180"/>
    <lineage>
        <taxon>Archaea</taxon>
        <taxon>Methanobacteriati</taxon>
        <taxon>Methanobacteriota</taxon>
        <taxon>Stenosarchaea group</taxon>
        <taxon>Halobacteria</taxon>
        <taxon>Halobacteriales</taxon>
        <taxon>Haloferacaceae</taxon>
    </lineage>
</organism>
<keyword evidence="1" id="KW-0472">Membrane</keyword>
<dbReference type="EMBL" id="QQST01000001">
    <property type="protein sequence ID" value="RDI70331.1"/>
    <property type="molecule type" value="Genomic_DNA"/>
</dbReference>
<evidence type="ECO:0000259" key="2">
    <source>
        <dbReference type="Pfam" id="PF13240"/>
    </source>
</evidence>
<dbReference type="Pfam" id="PF13240">
    <property type="entry name" value="Zn_Ribbon_1"/>
    <property type="match status" value="1"/>
</dbReference>
<evidence type="ECO:0000313" key="4">
    <source>
        <dbReference type="Proteomes" id="UP000255421"/>
    </source>
</evidence>
<proteinExistence type="predicted"/>
<reference evidence="3 4" key="1">
    <citation type="submission" date="2018-07" db="EMBL/GenBank/DDBJ databases">
        <title>Genome sequence of extremly halophilic archaeon Halopelagius longus strain BC12-B1.</title>
        <authorList>
            <person name="Zhang X."/>
        </authorList>
    </citation>
    <scope>NUCLEOTIDE SEQUENCE [LARGE SCALE GENOMIC DNA]</scope>
    <source>
        <strain evidence="3 4">BC12-B1</strain>
    </source>
</reference>
<feature type="transmembrane region" description="Helical" evidence="1">
    <location>
        <begin position="74"/>
        <end position="93"/>
    </location>
</feature>
<keyword evidence="1" id="KW-1133">Transmembrane helix</keyword>
<protein>
    <submittedName>
        <fullName evidence="3">Zinc ribbon domain-containing protein</fullName>
    </submittedName>
</protein>
<gene>
    <name evidence="3" type="ORF">DWB78_00555</name>
</gene>
<keyword evidence="4" id="KW-1185">Reference proteome</keyword>
<evidence type="ECO:0000313" key="3">
    <source>
        <dbReference type="EMBL" id="RDI70331.1"/>
    </source>
</evidence>
<accession>A0A370IJL2</accession>
<name>A0A370IJL2_9EURY</name>
<dbReference type="RefSeq" id="WP_092534698.1">
    <property type="nucleotide sequence ID" value="NZ_FNKQ01000002.1"/>
</dbReference>
<feature type="transmembrane region" description="Helical" evidence="1">
    <location>
        <begin position="40"/>
        <end position="62"/>
    </location>
</feature>